<feature type="region of interest" description="Disordered" evidence="1">
    <location>
        <begin position="74"/>
        <end position="93"/>
    </location>
</feature>
<name>A0A450YAJ9_9GAMM</name>
<dbReference type="EMBL" id="CAADFR010000026">
    <property type="protein sequence ID" value="VFK38566.1"/>
    <property type="molecule type" value="Genomic_DNA"/>
</dbReference>
<sequence length="93" mass="10762">MPIYFIAILDFEYGEIDFHHPGCRLAYMKIGFRPDPCGGRRIGSATNEFLVYNLRLLGKLVFGFPRGQTIRRMVQNKRQASTPRMKMVRGIKP</sequence>
<evidence type="ECO:0000256" key="1">
    <source>
        <dbReference type="SAM" id="MobiDB-lite"/>
    </source>
</evidence>
<gene>
    <name evidence="3" type="ORF">BECKSD772E_GA0070983_10095</name>
    <name evidence="2" type="ORF">BECKSD772F_GA0070984_10261</name>
</gene>
<evidence type="ECO:0000313" key="3">
    <source>
        <dbReference type="EMBL" id="VFK41020.1"/>
    </source>
</evidence>
<organism evidence="2">
    <name type="scientific">Candidatus Kentrum sp. SD</name>
    <dbReference type="NCBI Taxonomy" id="2126332"/>
    <lineage>
        <taxon>Bacteria</taxon>
        <taxon>Pseudomonadati</taxon>
        <taxon>Pseudomonadota</taxon>
        <taxon>Gammaproteobacteria</taxon>
        <taxon>Candidatus Kentrum</taxon>
    </lineage>
</organism>
<protein>
    <submittedName>
        <fullName evidence="2">Uncharacterized protein</fullName>
    </submittedName>
</protein>
<reference evidence="2" key="1">
    <citation type="submission" date="2019-02" db="EMBL/GenBank/DDBJ databases">
        <authorList>
            <person name="Gruber-Vodicka R. H."/>
            <person name="Seah K. B. B."/>
        </authorList>
    </citation>
    <scope>NUCLEOTIDE SEQUENCE</scope>
    <source>
        <strain evidence="3">BECK_S1320</strain>
        <strain evidence="2">BECK_S1321</strain>
    </source>
</reference>
<proteinExistence type="predicted"/>
<evidence type="ECO:0000313" key="2">
    <source>
        <dbReference type="EMBL" id="VFK38566.1"/>
    </source>
</evidence>
<dbReference type="EMBL" id="CAADFU010000009">
    <property type="protein sequence ID" value="VFK41020.1"/>
    <property type="molecule type" value="Genomic_DNA"/>
</dbReference>
<dbReference type="AlphaFoldDB" id="A0A450YAJ9"/>
<accession>A0A450YAJ9</accession>